<accession>A0A1H2A0Q0</accession>
<proteinExistence type="predicted"/>
<organism evidence="2 3">
    <name type="scientific">Actinoplanes derwentensis</name>
    <dbReference type="NCBI Taxonomy" id="113562"/>
    <lineage>
        <taxon>Bacteria</taxon>
        <taxon>Bacillati</taxon>
        <taxon>Actinomycetota</taxon>
        <taxon>Actinomycetes</taxon>
        <taxon>Micromonosporales</taxon>
        <taxon>Micromonosporaceae</taxon>
        <taxon>Actinoplanes</taxon>
    </lineage>
</organism>
<evidence type="ECO:0000313" key="3">
    <source>
        <dbReference type="Proteomes" id="UP000198688"/>
    </source>
</evidence>
<protein>
    <submittedName>
        <fullName evidence="2">Uncharacterized protein</fullName>
    </submittedName>
</protein>
<feature type="compositionally biased region" description="Gly residues" evidence="1">
    <location>
        <begin position="113"/>
        <end position="122"/>
    </location>
</feature>
<dbReference type="AlphaFoldDB" id="A0A1H2A0Q0"/>
<dbReference type="EMBL" id="LT629758">
    <property type="protein sequence ID" value="SDT39493.1"/>
    <property type="molecule type" value="Genomic_DNA"/>
</dbReference>
<evidence type="ECO:0000256" key="1">
    <source>
        <dbReference type="SAM" id="MobiDB-lite"/>
    </source>
</evidence>
<keyword evidence="3" id="KW-1185">Reference proteome</keyword>
<gene>
    <name evidence="2" type="ORF">SAMN04489716_3600</name>
</gene>
<feature type="region of interest" description="Disordered" evidence="1">
    <location>
        <begin position="96"/>
        <end position="122"/>
    </location>
</feature>
<reference evidence="2 3" key="1">
    <citation type="submission" date="2016-10" db="EMBL/GenBank/DDBJ databases">
        <authorList>
            <person name="de Groot N.N."/>
        </authorList>
    </citation>
    <scope>NUCLEOTIDE SEQUENCE [LARGE SCALE GENOMIC DNA]</scope>
    <source>
        <strain evidence="2 3">DSM 43941</strain>
    </source>
</reference>
<name>A0A1H2A0Q0_9ACTN</name>
<sequence>MAWLKKRDRGGSPAAATRELANHLRAGGQLAPIAPPLVMQGGETAYTDIVVTAFAYYGADVSWGSGYAVQGGPFFTAFGILRGELNQSRARREAERMASAQWRAEGDIRGATRGHGGPNARR</sequence>
<dbReference type="RefSeq" id="WP_092545693.1">
    <property type="nucleotide sequence ID" value="NZ_BOMJ01000010.1"/>
</dbReference>
<dbReference type="STRING" id="113562.SAMN04489716_3600"/>
<dbReference type="Proteomes" id="UP000198688">
    <property type="component" value="Chromosome I"/>
</dbReference>
<evidence type="ECO:0000313" key="2">
    <source>
        <dbReference type="EMBL" id="SDT39493.1"/>
    </source>
</evidence>